<dbReference type="Proteomes" id="UP000002280">
    <property type="component" value="Chromosome 1"/>
</dbReference>
<protein>
    <recommendedName>
        <fullName evidence="8">DUF4605 domain-containing protein</fullName>
    </recommendedName>
</protein>
<accession>A0A5F8GKP4</accession>
<comment type="subcellular location">
    <subcellularLocation>
        <location evidence="1">Membrane</location>
        <topology evidence="1">Single-pass membrane protein</topology>
    </subcellularLocation>
</comment>
<dbReference type="InterPro" id="IPR052502">
    <property type="entry name" value="FAM241_domain"/>
</dbReference>
<sequence>MWKGPVQAQGKSLAQDHTASKEQTRGNGTQVLRSSLYLLTLPGMLGRTARRKGEATLGALGIVQAGGSGRWGQSTSSRASTTGSQAGQQWTATGPGSASLQVPSVALKMVRILANGDIVQDDDPRARASAPFRNITSRQNFFTRGEGQLHGGPAPNIHHLGPRPGAHRSPFSDINQQLVNLGFPLWHLGDQVVEPVMSILLLFLVMMLGVRGLLLVGLVYMVSQLSLR</sequence>
<dbReference type="PANTHER" id="PTHR33690">
    <property type="entry name" value="DUF4605 DOMAIN-CONTAINING PROTEIN"/>
    <property type="match status" value="1"/>
</dbReference>
<evidence type="ECO:0000256" key="5">
    <source>
        <dbReference type="ARBA" id="ARBA00023136"/>
    </source>
</evidence>
<proteinExistence type="inferred from homology"/>
<evidence type="ECO:0000256" key="4">
    <source>
        <dbReference type="ARBA" id="ARBA00022989"/>
    </source>
</evidence>
<evidence type="ECO:0000259" key="8">
    <source>
        <dbReference type="Pfam" id="PF15378"/>
    </source>
</evidence>
<evidence type="ECO:0000256" key="6">
    <source>
        <dbReference type="SAM" id="MobiDB-lite"/>
    </source>
</evidence>
<keyword evidence="5 7" id="KW-0472">Membrane</keyword>
<dbReference type="GO" id="GO:0016020">
    <property type="term" value="C:membrane"/>
    <property type="evidence" value="ECO:0007669"/>
    <property type="project" value="UniProtKB-SubCell"/>
</dbReference>
<evidence type="ECO:0000313" key="9">
    <source>
        <dbReference type="Ensembl" id="ENSMODP00000047771.1"/>
    </source>
</evidence>
<feature type="transmembrane region" description="Helical" evidence="7">
    <location>
        <begin position="199"/>
        <end position="222"/>
    </location>
</feature>
<evidence type="ECO:0000256" key="3">
    <source>
        <dbReference type="ARBA" id="ARBA00022692"/>
    </source>
</evidence>
<dbReference type="InterPro" id="IPR027953">
    <property type="entry name" value="DUF4605"/>
</dbReference>
<feature type="compositionally biased region" description="Polar residues" evidence="6">
    <location>
        <begin position="71"/>
        <end position="97"/>
    </location>
</feature>
<dbReference type="InParanoid" id="A0A5F8GKP4"/>
<feature type="region of interest" description="Disordered" evidence="6">
    <location>
        <begin position="66"/>
        <end position="97"/>
    </location>
</feature>
<feature type="region of interest" description="Disordered" evidence="6">
    <location>
        <begin position="1"/>
        <end position="27"/>
    </location>
</feature>
<dbReference type="AlphaFoldDB" id="A0A5F8GKP4"/>
<comment type="similarity">
    <text evidence="2">Belongs to the FAM241 family.</text>
</comment>
<dbReference type="Pfam" id="PF15378">
    <property type="entry name" value="DUF4605"/>
    <property type="match status" value="1"/>
</dbReference>
<evidence type="ECO:0000256" key="7">
    <source>
        <dbReference type="SAM" id="Phobius"/>
    </source>
</evidence>
<dbReference type="FunCoup" id="A0A5F8GKP4">
    <property type="interactions" value="399"/>
</dbReference>
<reference evidence="9 10" key="1">
    <citation type="journal article" date="2007" name="Nature">
        <title>Genome of the marsupial Monodelphis domestica reveals innovation in non-coding sequences.</title>
        <authorList>
            <person name="Mikkelsen T.S."/>
            <person name="Wakefield M.J."/>
            <person name="Aken B."/>
            <person name="Amemiya C.T."/>
            <person name="Chang J.L."/>
            <person name="Duke S."/>
            <person name="Garber M."/>
            <person name="Gentles A.J."/>
            <person name="Goodstadt L."/>
            <person name="Heger A."/>
            <person name="Jurka J."/>
            <person name="Kamal M."/>
            <person name="Mauceli E."/>
            <person name="Searle S.M."/>
            <person name="Sharpe T."/>
            <person name="Baker M.L."/>
            <person name="Batzer M.A."/>
            <person name="Benos P.V."/>
            <person name="Belov K."/>
            <person name="Clamp M."/>
            <person name="Cook A."/>
            <person name="Cuff J."/>
            <person name="Das R."/>
            <person name="Davidow L."/>
            <person name="Deakin J.E."/>
            <person name="Fazzari M.J."/>
            <person name="Glass J.L."/>
            <person name="Grabherr M."/>
            <person name="Greally J.M."/>
            <person name="Gu W."/>
            <person name="Hore T.A."/>
            <person name="Huttley G.A."/>
            <person name="Kleber M."/>
            <person name="Jirtle R.L."/>
            <person name="Koina E."/>
            <person name="Lee J.T."/>
            <person name="Mahony S."/>
            <person name="Marra M.A."/>
            <person name="Miller R.D."/>
            <person name="Nicholls R.D."/>
            <person name="Oda M."/>
            <person name="Papenfuss A.T."/>
            <person name="Parra Z.E."/>
            <person name="Pollock D.D."/>
            <person name="Ray D.A."/>
            <person name="Schein J.E."/>
            <person name="Speed T.P."/>
            <person name="Thompson K."/>
            <person name="VandeBerg J.L."/>
            <person name="Wade C.M."/>
            <person name="Walker J.A."/>
            <person name="Waters P.D."/>
            <person name="Webber C."/>
            <person name="Weidman J.R."/>
            <person name="Xie X."/>
            <person name="Zody M.C."/>
            <person name="Baldwin J."/>
            <person name="Abdouelleil A."/>
            <person name="Abdulkadir J."/>
            <person name="Abebe A."/>
            <person name="Abera B."/>
            <person name="Abreu J."/>
            <person name="Acer S.C."/>
            <person name="Aftuck L."/>
            <person name="Alexander A."/>
            <person name="An P."/>
            <person name="Anderson E."/>
            <person name="Anderson S."/>
            <person name="Arachi H."/>
            <person name="Azer M."/>
            <person name="Bachantsang P."/>
            <person name="Barry A."/>
            <person name="Bayul T."/>
            <person name="Berlin A."/>
            <person name="Bessette D."/>
            <person name="Bloom T."/>
            <person name="Bloom T."/>
            <person name="Boguslavskiy L."/>
            <person name="Bonnet C."/>
            <person name="Boukhgalter B."/>
            <person name="Bourzgui I."/>
            <person name="Brown A."/>
            <person name="Cahill P."/>
            <person name="Channer S."/>
            <person name="Cheshatsang Y."/>
            <person name="Chuda L."/>
            <person name="Citroen M."/>
            <person name="Collymore A."/>
            <person name="Cooke P."/>
            <person name="Costello M."/>
            <person name="D'Aco K."/>
            <person name="Daza R."/>
            <person name="De Haan G."/>
            <person name="DeGray S."/>
            <person name="DeMaso C."/>
            <person name="Dhargay N."/>
            <person name="Dooley K."/>
            <person name="Dooley E."/>
            <person name="Doricent M."/>
            <person name="Dorje P."/>
            <person name="Dorjee K."/>
            <person name="Dupes A."/>
            <person name="Elong R."/>
            <person name="Falk J."/>
            <person name="Farina A."/>
            <person name="Faro S."/>
            <person name="Ferguson D."/>
            <person name="Fisher S."/>
            <person name="Foley C.D."/>
            <person name="Franke A."/>
            <person name="Friedrich D."/>
            <person name="Gadbois L."/>
            <person name="Gearin G."/>
            <person name="Gearin C.R."/>
            <person name="Giannoukos G."/>
            <person name="Goode T."/>
            <person name="Graham J."/>
            <person name="Grandbois E."/>
            <person name="Grewal S."/>
            <person name="Gyaltsen K."/>
            <person name="Hafez N."/>
            <person name="Hagos B."/>
            <person name="Hall J."/>
            <person name="Henson C."/>
            <person name="Hollinger A."/>
            <person name="Honan T."/>
            <person name="Huard M.D."/>
            <person name="Hughes L."/>
            <person name="Hurhula B."/>
            <person name="Husby M.E."/>
            <person name="Kamat A."/>
            <person name="Kanga B."/>
            <person name="Kashin S."/>
            <person name="Khazanovich D."/>
            <person name="Kisner P."/>
            <person name="Lance K."/>
            <person name="Lara M."/>
            <person name="Lee W."/>
            <person name="Lennon N."/>
            <person name="Letendre F."/>
            <person name="LeVine R."/>
            <person name="Lipovsky A."/>
            <person name="Liu X."/>
            <person name="Liu J."/>
            <person name="Liu S."/>
            <person name="Lokyitsang T."/>
            <person name="Lokyitsang Y."/>
            <person name="Lubonja R."/>
            <person name="Lui A."/>
            <person name="MacDonald P."/>
            <person name="Magnisalis V."/>
            <person name="Maru K."/>
            <person name="Matthews C."/>
            <person name="McCusker W."/>
            <person name="McDonough S."/>
            <person name="Mehta T."/>
            <person name="Meldrim J."/>
            <person name="Meneus L."/>
            <person name="Mihai O."/>
            <person name="Mihalev A."/>
            <person name="Mihova T."/>
            <person name="Mittelman R."/>
            <person name="Mlenga V."/>
            <person name="Montmayeur A."/>
            <person name="Mulrain L."/>
            <person name="Navidi A."/>
            <person name="Naylor J."/>
            <person name="Negash T."/>
            <person name="Nguyen T."/>
            <person name="Nguyen N."/>
            <person name="Nicol R."/>
            <person name="Norbu C."/>
            <person name="Norbu N."/>
            <person name="Novod N."/>
            <person name="O'Neill B."/>
            <person name="Osman S."/>
            <person name="Markiewicz E."/>
            <person name="Oyono O.L."/>
            <person name="Patti C."/>
            <person name="Phunkhang P."/>
            <person name="Pierre F."/>
            <person name="Priest M."/>
            <person name="Raghuraman S."/>
            <person name="Rege F."/>
            <person name="Reyes R."/>
            <person name="Rise C."/>
            <person name="Rogov P."/>
            <person name="Ross K."/>
            <person name="Ryan E."/>
            <person name="Settipalli S."/>
            <person name="Shea T."/>
            <person name="Sherpa N."/>
            <person name="Shi L."/>
            <person name="Shih D."/>
            <person name="Sparrow T."/>
            <person name="Spaulding J."/>
            <person name="Stalker J."/>
            <person name="Stange-Thomann N."/>
            <person name="Stavropoulos S."/>
            <person name="Stone C."/>
            <person name="Strader C."/>
            <person name="Tesfaye S."/>
            <person name="Thomson T."/>
            <person name="Thoulutsang Y."/>
            <person name="Thoulutsang D."/>
            <person name="Topham K."/>
            <person name="Topping I."/>
            <person name="Tsamla T."/>
            <person name="Vassiliev H."/>
            <person name="Vo A."/>
            <person name="Wangchuk T."/>
            <person name="Wangdi T."/>
            <person name="Weiand M."/>
            <person name="Wilkinson J."/>
            <person name="Wilson A."/>
            <person name="Yadav S."/>
            <person name="Young G."/>
            <person name="Yu Q."/>
            <person name="Zembek L."/>
            <person name="Zhong D."/>
            <person name="Zimmer A."/>
            <person name="Zwirko Z."/>
            <person name="Jaffe D.B."/>
            <person name="Alvarez P."/>
            <person name="Brockman W."/>
            <person name="Butler J."/>
            <person name="Chin C."/>
            <person name="Gnerre S."/>
            <person name="MacCallum I."/>
            <person name="Graves J.A."/>
            <person name="Ponting C.P."/>
            <person name="Breen M."/>
            <person name="Samollow P.B."/>
            <person name="Lander E.S."/>
            <person name="Lindblad-Toh K."/>
        </authorList>
    </citation>
    <scope>NUCLEOTIDE SEQUENCE [LARGE SCALE GENOMIC DNA]</scope>
</reference>
<name>A0A5F8GKP4_MONDO</name>
<evidence type="ECO:0000313" key="10">
    <source>
        <dbReference type="Proteomes" id="UP000002280"/>
    </source>
</evidence>
<reference evidence="9" key="2">
    <citation type="submission" date="2025-08" db="UniProtKB">
        <authorList>
            <consortium name="Ensembl"/>
        </authorList>
    </citation>
    <scope>IDENTIFICATION</scope>
</reference>
<dbReference type="PANTHER" id="PTHR33690:SF2">
    <property type="entry name" value="PROTEIN FAM241B"/>
    <property type="match status" value="1"/>
</dbReference>
<reference evidence="9" key="3">
    <citation type="submission" date="2025-09" db="UniProtKB">
        <authorList>
            <consortium name="Ensembl"/>
        </authorList>
    </citation>
    <scope>IDENTIFICATION</scope>
</reference>
<keyword evidence="3 7" id="KW-0812">Transmembrane</keyword>
<organism evidence="9 10">
    <name type="scientific">Monodelphis domestica</name>
    <name type="common">Gray short-tailed opossum</name>
    <dbReference type="NCBI Taxonomy" id="13616"/>
    <lineage>
        <taxon>Eukaryota</taxon>
        <taxon>Metazoa</taxon>
        <taxon>Chordata</taxon>
        <taxon>Craniata</taxon>
        <taxon>Vertebrata</taxon>
        <taxon>Euteleostomi</taxon>
        <taxon>Mammalia</taxon>
        <taxon>Metatheria</taxon>
        <taxon>Didelphimorphia</taxon>
        <taxon>Didelphidae</taxon>
        <taxon>Monodelphis</taxon>
    </lineage>
</organism>
<evidence type="ECO:0000256" key="2">
    <source>
        <dbReference type="ARBA" id="ARBA00006165"/>
    </source>
</evidence>
<dbReference type="GeneTree" id="ENSGT00940000154340"/>
<keyword evidence="10" id="KW-1185">Reference proteome</keyword>
<keyword evidence="4 7" id="KW-1133">Transmembrane helix</keyword>
<dbReference type="Bgee" id="ENSMODG00000012225">
    <property type="expression patterns" value="Expressed in spinal cord and 7 other cell types or tissues"/>
</dbReference>
<feature type="domain" description="DUF4605" evidence="8">
    <location>
        <begin position="169"/>
        <end position="226"/>
    </location>
</feature>
<dbReference type="Ensembl" id="ENSMODT00000084022.1">
    <property type="protein sequence ID" value="ENSMODP00000047771.1"/>
    <property type="gene ID" value="ENSMODG00000012225.3"/>
</dbReference>
<evidence type="ECO:0000256" key="1">
    <source>
        <dbReference type="ARBA" id="ARBA00004167"/>
    </source>
</evidence>